<protein>
    <submittedName>
        <fullName evidence="2">Nucleotidyltransferase domain protein</fullName>
    </submittedName>
</protein>
<dbReference type="GO" id="GO:0016740">
    <property type="term" value="F:transferase activity"/>
    <property type="evidence" value="ECO:0007669"/>
    <property type="project" value="UniProtKB-KW"/>
</dbReference>
<gene>
    <name evidence="2" type="ORF">SCARUB_04348</name>
</gene>
<dbReference type="EMBL" id="MAYW01000210">
    <property type="protein sequence ID" value="ODS30545.1"/>
    <property type="molecule type" value="Genomic_DNA"/>
</dbReference>
<organism evidence="2 3">
    <name type="scientific">Candidatus Scalindua rubra</name>
    <dbReference type="NCBI Taxonomy" id="1872076"/>
    <lineage>
        <taxon>Bacteria</taxon>
        <taxon>Pseudomonadati</taxon>
        <taxon>Planctomycetota</taxon>
        <taxon>Candidatus Brocadiia</taxon>
        <taxon>Candidatus Brocadiales</taxon>
        <taxon>Candidatus Scalinduaceae</taxon>
        <taxon>Candidatus Scalindua</taxon>
    </lineage>
</organism>
<dbReference type="Gene3D" id="3.30.460.10">
    <property type="entry name" value="Beta Polymerase, domain 2"/>
    <property type="match status" value="1"/>
</dbReference>
<dbReference type="InterPro" id="IPR041633">
    <property type="entry name" value="Polbeta"/>
</dbReference>
<accession>A0A1E3X4J2</accession>
<evidence type="ECO:0000313" key="3">
    <source>
        <dbReference type="Proteomes" id="UP000094056"/>
    </source>
</evidence>
<dbReference type="Proteomes" id="UP000094056">
    <property type="component" value="Unassembled WGS sequence"/>
</dbReference>
<dbReference type="AlphaFoldDB" id="A0A1E3X4J2"/>
<dbReference type="InterPro" id="IPR043519">
    <property type="entry name" value="NT_sf"/>
</dbReference>
<dbReference type="PANTHER" id="PTHR43852">
    <property type="entry name" value="NUCLEOTIDYLTRANSFERASE"/>
    <property type="match status" value="1"/>
</dbReference>
<dbReference type="SUPFAM" id="SSF81301">
    <property type="entry name" value="Nucleotidyltransferase"/>
    <property type="match status" value="1"/>
</dbReference>
<comment type="caution">
    <text evidence="2">The sequence shown here is derived from an EMBL/GenBank/DDBJ whole genome shotgun (WGS) entry which is preliminary data.</text>
</comment>
<evidence type="ECO:0000313" key="2">
    <source>
        <dbReference type="EMBL" id="ODS30545.1"/>
    </source>
</evidence>
<keyword evidence="2" id="KW-0808">Transferase</keyword>
<dbReference type="InterPro" id="IPR052930">
    <property type="entry name" value="TA_antitoxin_MntA"/>
</dbReference>
<feature type="domain" description="Polymerase beta nucleotidyltransferase" evidence="1">
    <location>
        <begin position="8"/>
        <end position="104"/>
    </location>
</feature>
<dbReference type="PANTHER" id="PTHR43852:SF3">
    <property type="entry name" value="NUCLEOTIDYLTRANSFERASE"/>
    <property type="match status" value="1"/>
</dbReference>
<reference evidence="2 3" key="1">
    <citation type="submission" date="2016-07" db="EMBL/GenBank/DDBJ databases">
        <title>Draft genome of Scalindua rubra, obtained from a brine-seawater interface in the Red Sea, sheds light on salt adaptation in anammox bacteria.</title>
        <authorList>
            <person name="Speth D.R."/>
            <person name="Lagkouvardos I."/>
            <person name="Wang Y."/>
            <person name="Qian P.-Y."/>
            <person name="Dutilh B.E."/>
            <person name="Jetten M.S."/>
        </authorList>
    </citation>
    <scope>NUCLEOTIDE SEQUENCE [LARGE SCALE GENOMIC DNA]</scope>
    <source>
        <strain evidence="2">BSI-1</strain>
    </source>
</reference>
<dbReference type="CDD" id="cd05403">
    <property type="entry name" value="NT_KNTase_like"/>
    <property type="match status" value="1"/>
</dbReference>
<dbReference type="NCBIfam" id="NF047752">
    <property type="entry name" value="MntA_antitoxin"/>
    <property type="match status" value="1"/>
</dbReference>
<dbReference type="Pfam" id="PF18765">
    <property type="entry name" value="Polbeta"/>
    <property type="match status" value="1"/>
</dbReference>
<name>A0A1E3X4J2_9BACT</name>
<sequence length="131" mass="15056">MISNSIKEKLLQLFSKYNGNVLFVYLFGTAAQGNMSPLSDVDLAVFLSRQDDKSYYEIKCSLYADCCRVLKRDDIDVVVLNTTKNIVLLDEIIRGGIVLVDRDIELREAYEQRILHQAMDFKEQRIVFLGV</sequence>
<proteinExistence type="predicted"/>
<evidence type="ECO:0000259" key="1">
    <source>
        <dbReference type="Pfam" id="PF18765"/>
    </source>
</evidence>